<dbReference type="InterPro" id="IPR004045">
    <property type="entry name" value="Glutathione_S-Trfase_N"/>
</dbReference>
<sequence>MKLIGMLDSPYVRRVAVSLAYYGVVFENQQLSVFSTFDAFAQLNPVVKAPTLILDDGTQLMDSSLILSYFEAQADAQHQLLPSAPAALATDLALLGVILAASEKAVQHVYEHNLRPAEKQHQPWTDRVTGQLLAACRKWEAALSTRSTAQEKPDQVAITSAVVWSFIQLMIPDVVKADAFKAIAAYAEKWEALDAFRQYPQK</sequence>
<dbReference type="Pfam" id="PF13417">
    <property type="entry name" value="GST_N_3"/>
    <property type="match status" value="1"/>
</dbReference>
<reference evidence="2 3" key="1">
    <citation type="submission" date="2021-01" db="EMBL/GenBank/DDBJ databases">
        <title>Complete genome sequence of Erwinia rhapontici MAFF 311153.</title>
        <authorList>
            <person name="Morohoshi T."/>
            <person name="Someya N."/>
        </authorList>
    </citation>
    <scope>NUCLEOTIDE SEQUENCE [LARGE SCALE GENOMIC DNA]</scope>
    <source>
        <strain evidence="2 3">MAFF 311153</strain>
    </source>
</reference>
<dbReference type="PANTHER" id="PTHR42673">
    <property type="entry name" value="MALEYLACETOACETATE ISOMERASE"/>
    <property type="match status" value="1"/>
</dbReference>
<protein>
    <recommendedName>
        <fullName evidence="1">GST N-terminal domain-containing protein</fullName>
    </recommendedName>
</protein>
<accession>A0ABN6DQV8</accession>
<evidence type="ECO:0000259" key="1">
    <source>
        <dbReference type="PROSITE" id="PS50404"/>
    </source>
</evidence>
<proteinExistence type="predicted"/>
<dbReference type="InterPro" id="IPR036282">
    <property type="entry name" value="Glutathione-S-Trfase_C_sf"/>
</dbReference>
<name>A0ABN6DQV8_ERWRD</name>
<evidence type="ECO:0000313" key="3">
    <source>
        <dbReference type="Proteomes" id="UP000677515"/>
    </source>
</evidence>
<dbReference type="Proteomes" id="UP000677515">
    <property type="component" value="Chromosome"/>
</dbReference>
<dbReference type="SUPFAM" id="SSF47616">
    <property type="entry name" value="GST C-terminal domain-like"/>
    <property type="match status" value="1"/>
</dbReference>
<dbReference type="SUPFAM" id="SSF52833">
    <property type="entry name" value="Thioredoxin-like"/>
    <property type="match status" value="1"/>
</dbReference>
<dbReference type="Gene3D" id="3.40.30.10">
    <property type="entry name" value="Glutaredoxin"/>
    <property type="match status" value="1"/>
</dbReference>
<organism evidence="2 3">
    <name type="scientific">Erwinia rhapontici</name>
    <name type="common">Pectobacterium rhapontici</name>
    <dbReference type="NCBI Taxonomy" id="55212"/>
    <lineage>
        <taxon>Bacteria</taxon>
        <taxon>Pseudomonadati</taxon>
        <taxon>Pseudomonadota</taxon>
        <taxon>Gammaproteobacteria</taxon>
        <taxon>Enterobacterales</taxon>
        <taxon>Erwiniaceae</taxon>
        <taxon>Erwinia</taxon>
    </lineage>
</organism>
<gene>
    <name evidence="2" type="ORF">ERHA53_29680</name>
</gene>
<dbReference type="PROSITE" id="PS50404">
    <property type="entry name" value="GST_NTER"/>
    <property type="match status" value="1"/>
</dbReference>
<dbReference type="InterPro" id="IPR036249">
    <property type="entry name" value="Thioredoxin-like_sf"/>
</dbReference>
<dbReference type="EMBL" id="AP024329">
    <property type="protein sequence ID" value="BCQ35625.1"/>
    <property type="molecule type" value="Genomic_DNA"/>
</dbReference>
<evidence type="ECO:0000313" key="2">
    <source>
        <dbReference type="EMBL" id="BCQ35625.1"/>
    </source>
</evidence>
<dbReference type="RefSeq" id="WP_171149165.1">
    <property type="nucleotide sequence ID" value="NZ_AP024329.1"/>
</dbReference>
<keyword evidence="3" id="KW-1185">Reference proteome</keyword>
<dbReference type="PANTHER" id="PTHR42673:SF21">
    <property type="entry name" value="GLUTATHIONE S-TRANSFERASE YFCF"/>
    <property type="match status" value="1"/>
</dbReference>
<feature type="domain" description="GST N-terminal" evidence="1">
    <location>
        <begin position="1"/>
        <end position="78"/>
    </location>
</feature>
<dbReference type="Gene3D" id="1.20.1050.10">
    <property type="match status" value="1"/>
</dbReference>